<feature type="compositionally biased region" description="Polar residues" evidence="11">
    <location>
        <begin position="135"/>
        <end position="144"/>
    </location>
</feature>
<evidence type="ECO:0000256" key="7">
    <source>
        <dbReference type="ARBA" id="ARBA00023125"/>
    </source>
</evidence>
<keyword evidence="4 10" id="KW-0863">Zinc-finger</keyword>
<keyword evidence="5" id="KW-0862">Zinc</keyword>
<evidence type="ECO:0000256" key="8">
    <source>
        <dbReference type="ARBA" id="ARBA00023163"/>
    </source>
</evidence>
<evidence type="ECO:0000256" key="4">
    <source>
        <dbReference type="ARBA" id="ARBA00022771"/>
    </source>
</evidence>
<dbReference type="PROSITE" id="PS50157">
    <property type="entry name" value="ZINC_FINGER_C2H2_2"/>
    <property type="match status" value="7"/>
</dbReference>
<name>A0A9J7HF42_BRAFL</name>
<feature type="domain" description="C2H2-type" evidence="12">
    <location>
        <begin position="94"/>
        <end position="121"/>
    </location>
</feature>
<sequence>MWSHTRKPNGKELREEWTVHERREERHGNCATSSFTTNLVPKHTTNMWKTPVSSTTSIGFNEHTQECRWDESNRKDKHQNNPHRLQHHREDQTWACYLCGSEFSSTLSLDKHISVHMSASDGTRNTETHHGIYTPDSSTQPTPVQTHPIERIFPCSFCEKNFTSKAYMKIHMRVHTGDKPYKCQMCDKSFSQHGTLKNHTRTHTGEKPFACEFCGMTFTSRGNMITHTRIHTADKPYECQICQKKFSQLGSLKVHERKHTGEKPFVCQLCGKRCITKGNLKTHLYTHTGEKPYRCDVCNKKFSQRGSLNTHMKTHKL</sequence>
<dbReference type="FunFam" id="3.30.160.60:FF:002343">
    <property type="entry name" value="Zinc finger protein 33A"/>
    <property type="match status" value="1"/>
</dbReference>
<dbReference type="FunFam" id="3.30.160.60:FF:000688">
    <property type="entry name" value="zinc finger protein 197 isoform X1"/>
    <property type="match status" value="1"/>
</dbReference>
<feature type="domain" description="C2H2-type" evidence="12">
    <location>
        <begin position="209"/>
        <end position="236"/>
    </location>
</feature>
<dbReference type="Proteomes" id="UP000001554">
    <property type="component" value="Chromosome 16"/>
</dbReference>
<dbReference type="PROSITE" id="PS00028">
    <property type="entry name" value="ZINC_FINGER_C2H2_1"/>
    <property type="match status" value="7"/>
</dbReference>
<feature type="domain" description="C2H2-type" evidence="12">
    <location>
        <begin position="181"/>
        <end position="208"/>
    </location>
</feature>
<evidence type="ECO:0000259" key="12">
    <source>
        <dbReference type="PROSITE" id="PS50157"/>
    </source>
</evidence>
<keyword evidence="7" id="KW-0238">DNA-binding</keyword>
<dbReference type="GO" id="GO:0010468">
    <property type="term" value="P:regulation of gene expression"/>
    <property type="evidence" value="ECO:0000318"/>
    <property type="project" value="GO_Central"/>
</dbReference>
<evidence type="ECO:0000256" key="11">
    <source>
        <dbReference type="SAM" id="MobiDB-lite"/>
    </source>
</evidence>
<evidence type="ECO:0000256" key="1">
    <source>
        <dbReference type="ARBA" id="ARBA00004123"/>
    </source>
</evidence>
<evidence type="ECO:0000256" key="9">
    <source>
        <dbReference type="ARBA" id="ARBA00023242"/>
    </source>
</evidence>
<evidence type="ECO:0000256" key="5">
    <source>
        <dbReference type="ARBA" id="ARBA00022833"/>
    </source>
</evidence>
<dbReference type="GeneID" id="118403655"/>
<dbReference type="SMART" id="SM00355">
    <property type="entry name" value="ZnF_C2H2"/>
    <property type="match status" value="7"/>
</dbReference>
<organism evidence="13 14">
    <name type="scientific">Branchiostoma floridae</name>
    <name type="common">Florida lancelet</name>
    <name type="synonym">Amphioxus</name>
    <dbReference type="NCBI Taxonomy" id="7739"/>
    <lineage>
        <taxon>Eukaryota</taxon>
        <taxon>Metazoa</taxon>
        <taxon>Chordata</taxon>
        <taxon>Cephalochordata</taxon>
        <taxon>Leptocardii</taxon>
        <taxon>Amphioxiformes</taxon>
        <taxon>Branchiostomatidae</taxon>
        <taxon>Branchiostoma</taxon>
    </lineage>
</organism>
<dbReference type="PANTHER" id="PTHR23235">
    <property type="entry name" value="KRUEPPEL-LIKE TRANSCRIPTION FACTOR"/>
    <property type="match status" value="1"/>
</dbReference>
<keyword evidence="8" id="KW-0804">Transcription</keyword>
<dbReference type="AlphaFoldDB" id="A0A9J7HF42"/>
<protein>
    <submittedName>
        <fullName evidence="14">Gastrula zinc finger protein XlCGF7.1-like</fullName>
    </submittedName>
</protein>
<dbReference type="PANTHER" id="PTHR23235:SF142">
    <property type="entry name" value="ZINC FINGER PROTEIN 384"/>
    <property type="match status" value="1"/>
</dbReference>
<dbReference type="InterPro" id="IPR013087">
    <property type="entry name" value="Znf_C2H2_type"/>
</dbReference>
<accession>A0A9J7HF42</accession>
<keyword evidence="3" id="KW-0677">Repeat</keyword>
<dbReference type="RefSeq" id="XP_035658321.1">
    <property type="nucleotide sequence ID" value="XM_035802428.1"/>
</dbReference>
<evidence type="ECO:0000256" key="2">
    <source>
        <dbReference type="ARBA" id="ARBA00022723"/>
    </source>
</evidence>
<dbReference type="FunFam" id="3.30.160.60:FF:001485">
    <property type="entry name" value="Krueppel-related zinc finger protein"/>
    <property type="match status" value="1"/>
</dbReference>
<reference evidence="13" key="1">
    <citation type="journal article" date="2020" name="Nat. Ecol. Evol.">
        <title>Deeply conserved synteny resolves early events in vertebrate evolution.</title>
        <authorList>
            <person name="Simakov O."/>
            <person name="Marletaz F."/>
            <person name="Yue J.X."/>
            <person name="O'Connell B."/>
            <person name="Jenkins J."/>
            <person name="Brandt A."/>
            <person name="Calef R."/>
            <person name="Tung C.H."/>
            <person name="Huang T.K."/>
            <person name="Schmutz J."/>
            <person name="Satoh N."/>
            <person name="Yu J.K."/>
            <person name="Putnam N.H."/>
            <person name="Green R.E."/>
            <person name="Rokhsar D.S."/>
        </authorList>
    </citation>
    <scope>NUCLEOTIDE SEQUENCE [LARGE SCALE GENOMIC DNA]</scope>
    <source>
        <strain evidence="13">S238N-H82</strain>
    </source>
</reference>
<keyword evidence="13" id="KW-1185">Reference proteome</keyword>
<dbReference type="OMA" id="IERIFPC"/>
<dbReference type="Pfam" id="PF00096">
    <property type="entry name" value="zf-C2H2"/>
    <property type="match status" value="6"/>
</dbReference>
<comment type="subcellular location">
    <subcellularLocation>
        <location evidence="1">Nucleus</location>
    </subcellularLocation>
</comment>
<keyword evidence="9" id="KW-0539">Nucleus</keyword>
<dbReference type="KEGG" id="bfo:118403655"/>
<evidence type="ECO:0000313" key="14">
    <source>
        <dbReference type="RefSeq" id="XP_035658321.1"/>
    </source>
</evidence>
<dbReference type="FunFam" id="3.30.160.60:FF:000345">
    <property type="entry name" value="Zinc finger protein Gfi-1"/>
    <property type="match status" value="1"/>
</dbReference>
<evidence type="ECO:0000256" key="3">
    <source>
        <dbReference type="ARBA" id="ARBA00022737"/>
    </source>
</evidence>
<keyword evidence="6" id="KW-0805">Transcription regulation</keyword>
<proteinExistence type="predicted"/>
<dbReference type="FunFam" id="3.30.160.60:FF:000130">
    <property type="entry name" value="Spalt-like transcription factor 4"/>
    <property type="match status" value="1"/>
</dbReference>
<evidence type="ECO:0000313" key="13">
    <source>
        <dbReference type="Proteomes" id="UP000001554"/>
    </source>
</evidence>
<evidence type="ECO:0000256" key="6">
    <source>
        <dbReference type="ARBA" id="ARBA00023015"/>
    </source>
</evidence>
<feature type="domain" description="C2H2-type" evidence="12">
    <location>
        <begin position="153"/>
        <end position="180"/>
    </location>
</feature>
<feature type="domain" description="C2H2-type" evidence="12">
    <location>
        <begin position="293"/>
        <end position="317"/>
    </location>
</feature>
<dbReference type="OrthoDB" id="427030at2759"/>
<dbReference type="GO" id="GO:0008270">
    <property type="term" value="F:zinc ion binding"/>
    <property type="evidence" value="ECO:0007669"/>
    <property type="project" value="UniProtKB-KW"/>
</dbReference>
<dbReference type="FunFam" id="3.30.160.60:FF:001197">
    <property type="entry name" value="Uncharacterized protein"/>
    <property type="match status" value="1"/>
</dbReference>
<feature type="domain" description="C2H2-type" evidence="12">
    <location>
        <begin position="265"/>
        <end position="292"/>
    </location>
</feature>
<feature type="region of interest" description="Disordered" evidence="11">
    <location>
        <begin position="120"/>
        <end position="144"/>
    </location>
</feature>
<dbReference type="InterPro" id="IPR036236">
    <property type="entry name" value="Znf_C2H2_sf"/>
</dbReference>
<gene>
    <name evidence="14" type="primary">LOC118403655</name>
</gene>
<feature type="domain" description="C2H2-type" evidence="12">
    <location>
        <begin position="237"/>
        <end position="264"/>
    </location>
</feature>
<dbReference type="Gene3D" id="3.30.160.60">
    <property type="entry name" value="Classic Zinc Finger"/>
    <property type="match status" value="6"/>
</dbReference>
<dbReference type="GO" id="GO:0005634">
    <property type="term" value="C:nucleus"/>
    <property type="evidence" value="ECO:0000318"/>
    <property type="project" value="GO_Central"/>
</dbReference>
<keyword evidence="2" id="KW-0479">Metal-binding</keyword>
<reference evidence="14" key="2">
    <citation type="submission" date="2025-08" db="UniProtKB">
        <authorList>
            <consortium name="RefSeq"/>
        </authorList>
    </citation>
    <scope>IDENTIFICATION</scope>
    <source>
        <strain evidence="14">S238N-H82</strain>
        <tissue evidence="14">Testes</tissue>
    </source>
</reference>
<evidence type="ECO:0000256" key="10">
    <source>
        <dbReference type="PROSITE-ProRule" id="PRU00042"/>
    </source>
</evidence>
<dbReference type="GO" id="GO:0003677">
    <property type="term" value="F:DNA binding"/>
    <property type="evidence" value="ECO:0007669"/>
    <property type="project" value="UniProtKB-KW"/>
</dbReference>
<dbReference type="SUPFAM" id="SSF57667">
    <property type="entry name" value="beta-beta-alpha zinc fingers"/>
    <property type="match status" value="3"/>
</dbReference>